<evidence type="ECO:0000313" key="14">
    <source>
        <dbReference type="EMBL" id="KAL3841984.1"/>
    </source>
</evidence>
<evidence type="ECO:0000256" key="7">
    <source>
        <dbReference type="ARBA" id="ARBA00022801"/>
    </source>
</evidence>
<dbReference type="FunFam" id="3.20.20.80:FF:000030">
    <property type="entry name" value="Lysosomal acid glucosylceramidase"/>
    <property type="match status" value="1"/>
</dbReference>
<dbReference type="InterPro" id="IPR033452">
    <property type="entry name" value="GH30_C"/>
</dbReference>
<evidence type="ECO:0000256" key="10">
    <source>
        <dbReference type="RuleBase" id="RU361188"/>
    </source>
</evidence>
<dbReference type="EC" id="3.2.1.45" evidence="5 10"/>
<dbReference type="AlphaFoldDB" id="A0ABD3TXV5"/>
<organism evidence="14 15">
    <name type="scientific">Sinanodonta woodiana</name>
    <name type="common">Chinese pond mussel</name>
    <name type="synonym">Anodonta woodiana</name>
    <dbReference type="NCBI Taxonomy" id="1069815"/>
    <lineage>
        <taxon>Eukaryota</taxon>
        <taxon>Metazoa</taxon>
        <taxon>Spiralia</taxon>
        <taxon>Lophotrochozoa</taxon>
        <taxon>Mollusca</taxon>
        <taxon>Bivalvia</taxon>
        <taxon>Autobranchia</taxon>
        <taxon>Heteroconchia</taxon>
        <taxon>Palaeoheterodonta</taxon>
        <taxon>Unionida</taxon>
        <taxon>Unionoidea</taxon>
        <taxon>Unionidae</taxon>
        <taxon>Unioninae</taxon>
        <taxon>Sinanodonta</taxon>
    </lineage>
</organism>
<sequence length="522" mass="59779">MNVKFLIVLISLIWLCKGKNCVKKSFGYSSFVCVCNSTVCDKVTPEWDLKPHQFLVYMSSRDEYRLDNFEGYFNICPGPYPGVNFNVNPFKTYQTIIGFGRAFTDATGINVMSLPEGAQENWLKSYFSSEGIQYSIGRIPMASCDFSTYPYSYDNTSGDFEMTKFSLQYEDMHYKLPLMTQAVKMLKEDGRNILFFGSPWSAPAWMKTNDDMTGYGTLKGPQGGPYYKAWAEYFVHFIREYQNRGIEVWGVTAQNEPSDGHLHDFPFQAMGWTPEQQRDFIANDLGPALEENGFGDVKIMILDDQRIFLPYWADKVLSNSTAAKYVSGIAIHWYEDPLVPVLALDSSHDMFPDKFIFGTEACIWPVRDKRDRVALGEWNRAERYARYIIQDLQHWVTGWTDWNMALDMQGGPNWVSNFVDSPIIVNKEKGEFYKQPMFYAMGHFSKFVPPGSVRVAMEAVSGEEKDLSCVTFLQEKQTLSIVCANFGDAKIDVSFKVDDDQGYIFYSLPPHSLATFRCNYIA</sequence>
<dbReference type="GO" id="GO:0004348">
    <property type="term" value="F:glucosylceramidase activity"/>
    <property type="evidence" value="ECO:0007669"/>
    <property type="project" value="UniProtKB-EC"/>
</dbReference>
<evidence type="ECO:0000259" key="13">
    <source>
        <dbReference type="Pfam" id="PF17189"/>
    </source>
</evidence>
<evidence type="ECO:0000256" key="11">
    <source>
        <dbReference type="SAM" id="SignalP"/>
    </source>
</evidence>
<keyword evidence="8 10" id="KW-0746">Sphingolipid metabolism</keyword>
<dbReference type="GO" id="GO:0016758">
    <property type="term" value="F:hexosyltransferase activity"/>
    <property type="evidence" value="ECO:0007669"/>
    <property type="project" value="UniProtKB-ARBA"/>
</dbReference>
<comment type="similarity">
    <text evidence="4 10">Belongs to the glycosyl hydrolase 30 family.</text>
</comment>
<dbReference type="GO" id="GO:0042391">
    <property type="term" value="P:regulation of membrane potential"/>
    <property type="evidence" value="ECO:0007669"/>
    <property type="project" value="UniProtKB-ARBA"/>
</dbReference>
<dbReference type="SUPFAM" id="SSF51445">
    <property type="entry name" value="(Trans)glycosidases"/>
    <property type="match status" value="1"/>
</dbReference>
<name>A0ABD3TXV5_SINWO</name>
<dbReference type="GO" id="GO:0006914">
    <property type="term" value="P:autophagy"/>
    <property type="evidence" value="ECO:0007669"/>
    <property type="project" value="UniProtKB-ARBA"/>
</dbReference>
<feature type="domain" description="Glycosyl hydrolase family 30 beta sandwich" evidence="13">
    <location>
        <begin position="451"/>
        <end position="516"/>
    </location>
</feature>
<dbReference type="PANTHER" id="PTHR11069">
    <property type="entry name" value="GLUCOSYLCERAMIDASE"/>
    <property type="match status" value="1"/>
</dbReference>
<keyword evidence="15" id="KW-1185">Reference proteome</keyword>
<evidence type="ECO:0000313" key="15">
    <source>
        <dbReference type="Proteomes" id="UP001634394"/>
    </source>
</evidence>
<comment type="caution">
    <text evidence="14">The sequence shown here is derived from an EMBL/GenBank/DDBJ whole genome shotgun (WGS) entry which is preliminary data.</text>
</comment>
<feature type="domain" description="Glycosyl hydrolase family 30 TIM-barrel" evidence="12">
    <location>
        <begin position="96"/>
        <end position="448"/>
    </location>
</feature>
<dbReference type="GO" id="GO:0005764">
    <property type="term" value="C:lysosome"/>
    <property type="evidence" value="ECO:0007669"/>
    <property type="project" value="UniProtKB-ARBA"/>
</dbReference>
<dbReference type="Proteomes" id="UP001634394">
    <property type="component" value="Unassembled WGS sequence"/>
</dbReference>
<dbReference type="GO" id="GO:0010605">
    <property type="term" value="P:negative regulation of macromolecule metabolic process"/>
    <property type="evidence" value="ECO:0007669"/>
    <property type="project" value="UniProtKB-ARBA"/>
</dbReference>
<dbReference type="GO" id="GO:0032006">
    <property type="term" value="P:regulation of TOR signaling"/>
    <property type="evidence" value="ECO:0007669"/>
    <property type="project" value="UniProtKB-ARBA"/>
</dbReference>
<dbReference type="GO" id="GO:0005774">
    <property type="term" value="C:vacuolar membrane"/>
    <property type="evidence" value="ECO:0007669"/>
    <property type="project" value="UniProtKB-ARBA"/>
</dbReference>
<dbReference type="GO" id="GO:0005102">
    <property type="term" value="F:signaling receptor binding"/>
    <property type="evidence" value="ECO:0007669"/>
    <property type="project" value="UniProtKB-ARBA"/>
</dbReference>
<dbReference type="GO" id="GO:0030163">
    <property type="term" value="P:protein catabolic process"/>
    <property type="evidence" value="ECO:0007669"/>
    <property type="project" value="UniProtKB-ARBA"/>
</dbReference>
<keyword evidence="6 11" id="KW-0732">Signal</keyword>
<evidence type="ECO:0000256" key="8">
    <source>
        <dbReference type="ARBA" id="ARBA00022919"/>
    </source>
</evidence>
<dbReference type="PRINTS" id="PR00843">
    <property type="entry name" value="GLHYDRLASE30"/>
</dbReference>
<keyword evidence="9 10" id="KW-0443">Lipid metabolism</keyword>
<keyword evidence="7 10" id="KW-0378">Hydrolase</keyword>
<keyword evidence="10" id="KW-0326">Glycosidase</keyword>
<evidence type="ECO:0000256" key="2">
    <source>
        <dbReference type="ARBA" id="ARBA00004991"/>
    </source>
</evidence>
<dbReference type="InterPro" id="IPR033453">
    <property type="entry name" value="Glyco_hydro_30_TIM-barrel"/>
</dbReference>
<dbReference type="GO" id="GO:0008202">
    <property type="term" value="P:steroid metabolic process"/>
    <property type="evidence" value="ECO:0007669"/>
    <property type="project" value="UniProtKB-ARBA"/>
</dbReference>
<evidence type="ECO:0000256" key="4">
    <source>
        <dbReference type="ARBA" id="ARBA00005382"/>
    </source>
</evidence>
<evidence type="ECO:0000259" key="12">
    <source>
        <dbReference type="Pfam" id="PF02055"/>
    </source>
</evidence>
<dbReference type="GO" id="GO:0051246">
    <property type="term" value="P:regulation of protein metabolic process"/>
    <property type="evidence" value="ECO:0007669"/>
    <property type="project" value="UniProtKB-ARBA"/>
</dbReference>
<dbReference type="SUPFAM" id="SSF51011">
    <property type="entry name" value="Glycosyl hydrolase domain"/>
    <property type="match status" value="1"/>
</dbReference>
<evidence type="ECO:0000256" key="9">
    <source>
        <dbReference type="ARBA" id="ARBA00023098"/>
    </source>
</evidence>
<dbReference type="InterPro" id="IPR001139">
    <property type="entry name" value="Glyco_hydro_30"/>
</dbReference>
<dbReference type="GO" id="GO:0006066">
    <property type="term" value="P:alcohol metabolic process"/>
    <property type="evidence" value="ECO:0007669"/>
    <property type="project" value="UniProtKB-ARBA"/>
</dbReference>
<dbReference type="PANTHER" id="PTHR11069:SF23">
    <property type="entry name" value="LYSOSOMAL ACID GLUCOSYLCERAMIDASE"/>
    <property type="match status" value="1"/>
</dbReference>
<gene>
    <name evidence="14" type="ORF">ACJMK2_020060</name>
</gene>
<dbReference type="EMBL" id="JBJQND010000017">
    <property type="protein sequence ID" value="KAL3841984.1"/>
    <property type="molecule type" value="Genomic_DNA"/>
</dbReference>
<dbReference type="GO" id="GO:0016241">
    <property type="term" value="P:regulation of macroautophagy"/>
    <property type="evidence" value="ECO:0007669"/>
    <property type="project" value="UniProtKB-ARBA"/>
</dbReference>
<reference evidence="14 15" key="1">
    <citation type="submission" date="2024-11" db="EMBL/GenBank/DDBJ databases">
        <title>Chromosome-level genome assembly of the freshwater bivalve Anodonta woodiana.</title>
        <authorList>
            <person name="Chen X."/>
        </authorList>
    </citation>
    <scope>NUCLEOTIDE SEQUENCE [LARGE SCALE GENOMIC DNA]</scope>
    <source>
        <strain evidence="14">MN2024</strain>
        <tissue evidence="14">Gills</tissue>
    </source>
</reference>
<feature type="chain" id="PRO_5044757899" description="Glucosylceramidase" evidence="11">
    <location>
        <begin position="19"/>
        <end position="522"/>
    </location>
</feature>
<dbReference type="Pfam" id="PF17189">
    <property type="entry name" value="Glyco_hydro_30C"/>
    <property type="match status" value="1"/>
</dbReference>
<comment type="pathway">
    <text evidence="2">Sphingolipid metabolism.</text>
</comment>
<accession>A0ABD3TXV5</accession>
<feature type="signal peptide" evidence="11">
    <location>
        <begin position="1"/>
        <end position="18"/>
    </location>
</feature>
<dbReference type="InterPro" id="IPR017853">
    <property type="entry name" value="GH"/>
</dbReference>
<dbReference type="GO" id="GO:0007040">
    <property type="term" value="P:lysosome organization"/>
    <property type="evidence" value="ECO:0007669"/>
    <property type="project" value="UniProtKB-ARBA"/>
</dbReference>
<evidence type="ECO:0000256" key="6">
    <source>
        <dbReference type="ARBA" id="ARBA00022729"/>
    </source>
</evidence>
<evidence type="ECO:0000256" key="3">
    <source>
        <dbReference type="ARBA" id="ARBA00005189"/>
    </source>
</evidence>
<dbReference type="GO" id="GO:0006680">
    <property type="term" value="P:glucosylceramide catabolic process"/>
    <property type="evidence" value="ECO:0007669"/>
    <property type="project" value="UniProtKB-ARBA"/>
</dbReference>
<proteinExistence type="inferred from homology"/>
<dbReference type="Pfam" id="PF02055">
    <property type="entry name" value="Glyco_hydro_30"/>
    <property type="match status" value="1"/>
</dbReference>
<comment type="pathway">
    <text evidence="3">Lipid metabolism.</text>
</comment>
<dbReference type="Gene3D" id="3.20.20.80">
    <property type="entry name" value="Glycosidases"/>
    <property type="match status" value="1"/>
</dbReference>
<protein>
    <recommendedName>
        <fullName evidence="5 10">Glucosylceramidase</fullName>
        <ecNumber evidence="5 10">3.2.1.45</ecNumber>
    </recommendedName>
</protein>
<evidence type="ECO:0000256" key="5">
    <source>
        <dbReference type="ARBA" id="ARBA00012658"/>
    </source>
</evidence>
<evidence type="ECO:0000256" key="1">
    <source>
        <dbReference type="ARBA" id="ARBA00001013"/>
    </source>
</evidence>
<comment type="catalytic activity">
    <reaction evidence="1">
        <text>a beta-D-glucosyl-(1&lt;-&gt;1')-N-acylsphing-4-enine + H2O = an N-acylsphing-4-enine + D-glucose</text>
        <dbReference type="Rhea" id="RHEA:13269"/>
        <dbReference type="ChEBI" id="CHEBI:4167"/>
        <dbReference type="ChEBI" id="CHEBI:15377"/>
        <dbReference type="ChEBI" id="CHEBI:22801"/>
        <dbReference type="ChEBI" id="CHEBI:52639"/>
        <dbReference type="EC" id="3.2.1.45"/>
    </reaction>
    <physiologicalReaction direction="left-to-right" evidence="1">
        <dbReference type="Rhea" id="RHEA:13270"/>
    </physiologicalReaction>
</comment>